<dbReference type="AlphaFoldDB" id="A0A2Z3GMI0"/>
<name>A0A2Z3GMI0_9BACT</name>
<keyword evidence="5" id="KW-1185">Reference proteome</keyword>
<reference evidence="5" key="1">
    <citation type="submission" date="2018-04" db="EMBL/GenBank/DDBJ databases">
        <title>Complete genome of Antarctic heterotrophic bacterium Hymenobacter nivis.</title>
        <authorList>
            <person name="Terashima M."/>
        </authorList>
    </citation>
    <scope>NUCLEOTIDE SEQUENCE [LARGE SCALE GENOMIC DNA]</scope>
    <source>
        <strain evidence="5">NBRC 111535</strain>
    </source>
</reference>
<dbReference type="KEGG" id="hnv:DDQ68_04590"/>
<dbReference type="Pfam" id="PF14237">
    <property type="entry name" value="GYF_2"/>
    <property type="match status" value="1"/>
</dbReference>
<dbReference type="Proteomes" id="UP000245999">
    <property type="component" value="Chromosome"/>
</dbReference>
<dbReference type="OrthoDB" id="9812349at2"/>
<evidence type="ECO:0000256" key="1">
    <source>
        <dbReference type="SAM" id="MobiDB-lite"/>
    </source>
</evidence>
<evidence type="ECO:0000259" key="3">
    <source>
        <dbReference type="Pfam" id="PF14237"/>
    </source>
</evidence>
<protein>
    <recommendedName>
        <fullName evidence="3">GYF domain-containing protein</fullName>
    </recommendedName>
</protein>
<accession>A0A2Z3GMI0</accession>
<feature type="region of interest" description="Disordered" evidence="1">
    <location>
        <begin position="79"/>
        <end position="103"/>
    </location>
</feature>
<dbReference type="InterPro" id="IPR025640">
    <property type="entry name" value="GYF_2"/>
</dbReference>
<keyword evidence="2" id="KW-1133">Transmembrane helix</keyword>
<gene>
    <name evidence="4" type="ORF">DDQ68_04590</name>
</gene>
<organism evidence="4 5">
    <name type="scientific">Hymenobacter nivis</name>
    <dbReference type="NCBI Taxonomy" id="1850093"/>
    <lineage>
        <taxon>Bacteria</taxon>
        <taxon>Pseudomonadati</taxon>
        <taxon>Bacteroidota</taxon>
        <taxon>Cytophagia</taxon>
        <taxon>Cytophagales</taxon>
        <taxon>Hymenobacteraceae</taxon>
        <taxon>Hymenobacter</taxon>
    </lineage>
</organism>
<dbReference type="EMBL" id="CP029145">
    <property type="protein sequence ID" value="AWM32135.1"/>
    <property type="molecule type" value="Genomic_DNA"/>
</dbReference>
<keyword evidence="2" id="KW-0812">Transmembrane</keyword>
<feature type="domain" description="GYF" evidence="3">
    <location>
        <begin position="23"/>
        <end position="68"/>
    </location>
</feature>
<feature type="transmembrane region" description="Helical" evidence="2">
    <location>
        <begin position="128"/>
        <end position="154"/>
    </location>
</feature>
<evidence type="ECO:0000313" key="4">
    <source>
        <dbReference type="EMBL" id="AWM32135.1"/>
    </source>
</evidence>
<evidence type="ECO:0000256" key="2">
    <source>
        <dbReference type="SAM" id="Phobius"/>
    </source>
</evidence>
<evidence type="ECO:0000313" key="5">
    <source>
        <dbReference type="Proteomes" id="UP000245999"/>
    </source>
</evidence>
<sequence>MATTNPQGSVGRQQKINEPMREYFYEKEGQQAGPTAGHLLIAHGVKANSLVWHNDMSGWAPASTVPELLPLFSEVSETSSTRDAQEKKASLIQSQSRTHTAKPRLVRRTSVRAPQFSASSKTTKWWHVVLYFIGCIVALLFVRACGVILAQLLLKL</sequence>
<keyword evidence="2" id="KW-0472">Membrane</keyword>
<proteinExistence type="predicted"/>